<keyword evidence="3 8" id="KW-0540">Nuclease</keyword>
<keyword evidence="8" id="KW-0800">Toxin</keyword>
<dbReference type="GO" id="GO:0004519">
    <property type="term" value="F:endonuclease activity"/>
    <property type="evidence" value="ECO:0007669"/>
    <property type="project" value="UniProtKB-KW"/>
</dbReference>
<dbReference type="EMBL" id="JACIJF010000001">
    <property type="protein sequence ID" value="MBB5708923.1"/>
    <property type="molecule type" value="Genomic_DNA"/>
</dbReference>
<feature type="binding site" evidence="8">
    <location>
        <position position="90"/>
    </location>
    <ligand>
        <name>Mg(2+)</name>
        <dbReference type="ChEBI" id="CHEBI:18420"/>
    </ligand>
</feature>
<dbReference type="SUPFAM" id="SSF88723">
    <property type="entry name" value="PIN domain-like"/>
    <property type="match status" value="1"/>
</dbReference>
<name>A0A840YNV8_9SPHN</name>
<dbReference type="Proteomes" id="UP000527143">
    <property type="component" value="Unassembled WGS sequence"/>
</dbReference>
<dbReference type="HAMAP" id="MF_00265">
    <property type="entry name" value="VapC_Nob1"/>
    <property type="match status" value="1"/>
</dbReference>
<dbReference type="PANTHER" id="PTHR33653">
    <property type="entry name" value="RIBONUCLEASE VAPC2"/>
    <property type="match status" value="1"/>
</dbReference>
<dbReference type="GO" id="GO:0000287">
    <property type="term" value="F:magnesium ion binding"/>
    <property type="evidence" value="ECO:0007669"/>
    <property type="project" value="UniProtKB-UniRule"/>
</dbReference>
<dbReference type="CDD" id="cd18736">
    <property type="entry name" value="PIN_CcVapC1-like"/>
    <property type="match status" value="1"/>
</dbReference>
<keyword evidence="11" id="KW-1185">Reference proteome</keyword>
<organism evidence="10 11">
    <name type="scientific">Sphingomonas xinjiangensis</name>
    <dbReference type="NCBI Taxonomy" id="643568"/>
    <lineage>
        <taxon>Bacteria</taxon>
        <taxon>Pseudomonadati</taxon>
        <taxon>Pseudomonadota</taxon>
        <taxon>Alphaproteobacteria</taxon>
        <taxon>Sphingomonadales</taxon>
        <taxon>Sphingomonadaceae</taxon>
        <taxon>Sphingomonas</taxon>
    </lineage>
</organism>
<proteinExistence type="inferred from homology"/>
<feature type="domain" description="PIN" evidence="9">
    <location>
        <begin position="7"/>
        <end position="117"/>
    </location>
</feature>
<keyword evidence="6 8" id="KW-0460">Magnesium</keyword>
<feature type="binding site" evidence="8">
    <location>
        <position position="9"/>
    </location>
    <ligand>
        <name>Mg(2+)</name>
        <dbReference type="ChEBI" id="CHEBI:18420"/>
    </ligand>
</feature>
<dbReference type="InterPro" id="IPR050556">
    <property type="entry name" value="Type_II_TA_system_RNase"/>
</dbReference>
<comment type="function">
    <text evidence="8">Toxic component of a toxin-antitoxin (TA) system. An RNase.</text>
</comment>
<dbReference type="InterPro" id="IPR002716">
    <property type="entry name" value="PIN_dom"/>
</dbReference>
<evidence type="ECO:0000256" key="5">
    <source>
        <dbReference type="ARBA" id="ARBA00022801"/>
    </source>
</evidence>
<dbReference type="InterPro" id="IPR029060">
    <property type="entry name" value="PIN-like_dom_sf"/>
</dbReference>
<keyword evidence="5 8" id="KW-0378">Hydrolase</keyword>
<evidence type="ECO:0000256" key="3">
    <source>
        <dbReference type="ARBA" id="ARBA00022722"/>
    </source>
</evidence>
<reference evidence="10 11" key="1">
    <citation type="submission" date="2020-08" db="EMBL/GenBank/DDBJ databases">
        <title>Genomic Encyclopedia of Type Strains, Phase IV (KMG-IV): sequencing the most valuable type-strain genomes for metagenomic binning, comparative biology and taxonomic classification.</title>
        <authorList>
            <person name="Goeker M."/>
        </authorList>
    </citation>
    <scope>NUCLEOTIDE SEQUENCE [LARGE SCALE GENOMIC DNA]</scope>
    <source>
        <strain evidence="10 11">DSM 26736</strain>
    </source>
</reference>
<dbReference type="PANTHER" id="PTHR33653:SF1">
    <property type="entry name" value="RIBONUCLEASE VAPC2"/>
    <property type="match status" value="1"/>
</dbReference>
<evidence type="ECO:0000256" key="4">
    <source>
        <dbReference type="ARBA" id="ARBA00022723"/>
    </source>
</evidence>
<dbReference type="Gene3D" id="3.40.50.1010">
    <property type="entry name" value="5'-nuclease"/>
    <property type="match status" value="1"/>
</dbReference>
<comment type="similarity">
    <text evidence="7 8">Belongs to the PINc/VapC protein family.</text>
</comment>
<comment type="caution">
    <text evidence="10">The sequence shown here is derived from an EMBL/GenBank/DDBJ whole genome shotgun (WGS) entry which is preliminary data.</text>
</comment>
<dbReference type="InterPro" id="IPR022907">
    <property type="entry name" value="VapC_family"/>
</dbReference>
<keyword evidence="4 8" id="KW-0479">Metal-binding</keyword>
<dbReference type="GO" id="GO:0016787">
    <property type="term" value="F:hydrolase activity"/>
    <property type="evidence" value="ECO:0007669"/>
    <property type="project" value="UniProtKB-KW"/>
</dbReference>
<keyword evidence="10" id="KW-0255">Endonuclease</keyword>
<keyword evidence="2 8" id="KW-1277">Toxin-antitoxin system</keyword>
<dbReference type="RefSeq" id="WP_184083214.1">
    <property type="nucleotide sequence ID" value="NZ_JACIJF010000001.1"/>
</dbReference>
<evidence type="ECO:0000259" key="9">
    <source>
        <dbReference type="Pfam" id="PF01850"/>
    </source>
</evidence>
<evidence type="ECO:0000256" key="2">
    <source>
        <dbReference type="ARBA" id="ARBA00022649"/>
    </source>
</evidence>
<sequence length="125" mass="13543">MTEPVFMLDSNILIYVLKSAFPNLRRRIEAADVGMVATSSIAYAEVMLGAQASGAAEQAERVFQVVSVLPFDQVAARAYAGLPFRRGRFDRLIAAHALSLGLTLVTNNDGDFAAVPGLKIENWTK</sequence>
<evidence type="ECO:0000313" key="10">
    <source>
        <dbReference type="EMBL" id="MBB5708923.1"/>
    </source>
</evidence>
<gene>
    <name evidence="8" type="primary">vapC</name>
    <name evidence="10" type="ORF">FHT02_000129</name>
</gene>
<evidence type="ECO:0000256" key="7">
    <source>
        <dbReference type="ARBA" id="ARBA00038093"/>
    </source>
</evidence>
<dbReference type="EC" id="3.1.-.-" evidence="8"/>
<dbReference type="AlphaFoldDB" id="A0A840YNV8"/>
<protein>
    <recommendedName>
        <fullName evidence="8">Ribonuclease VapC</fullName>
        <shortName evidence="8">RNase VapC</shortName>
        <ecNumber evidence="8">3.1.-.-</ecNumber>
    </recommendedName>
    <alternativeName>
        <fullName evidence="8">Toxin VapC</fullName>
    </alternativeName>
</protein>
<evidence type="ECO:0000313" key="11">
    <source>
        <dbReference type="Proteomes" id="UP000527143"/>
    </source>
</evidence>
<dbReference type="GO" id="GO:0090729">
    <property type="term" value="F:toxin activity"/>
    <property type="evidence" value="ECO:0007669"/>
    <property type="project" value="UniProtKB-KW"/>
</dbReference>
<evidence type="ECO:0000256" key="1">
    <source>
        <dbReference type="ARBA" id="ARBA00001946"/>
    </source>
</evidence>
<dbReference type="Pfam" id="PF01850">
    <property type="entry name" value="PIN"/>
    <property type="match status" value="1"/>
</dbReference>
<dbReference type="GO" id="GO:0004540">
    <property type="term" value="F:RNA nuclease activity"/>
    <property type="evidence" value="ECO:0007669"/>
    <property type="project" value="InterPro"/>
</dbReference>
<evidence type="ECO:0000256" key="8">
    <source>
        <dbReference type="HAMAP-Rule" id="MF_00265"/>
    </source>
</evidence>
<accession>A0A840YNV8</accession>
<evidence type="ECO:0000256" key="6">
    <source>
        <dbReference type="ARBA" id="ARBA00022842"/>
    </source>
</evidence>
<comment type="cofactor">
    <cofactor evidence="1 8">
        <name>Mg(2+)</name>
        <dbReference type="ChEBI" id="CHEBI:18420"/>
    </cofactor>
</comment>